<organism evidence="1 2">
    <name type="scientific">Cyclobacterium marinum (strain ATCC 25205 / DSM 745 / LMG 13164 / NCIMB 1802)</name>
    <name type="common">Flectobacillus marinus</name>
    <dbReference type="NCBI Taxonomy" id="880070"/>
    <lineage>
        <taxon>Bacteria</taxon>
        <taxon>Pseudomonadati</taxon>
        <taxon>Bacteroidota</taxon>
        <taxon>Cytophagia</taxon>
        <taxon>Cytophagales</taxon>
        <taxon>Cyclobacteriaceae</taxon>
        <taxon>Cyclobacterium</taxon>
    </lineage>
</organism>
<evidence type="ECO:0000313" key="1">
    <source>
        <dbReference type="EMBL" id="AEL24556.1"/>
    </source>
</evidence>
<gene>
    <name evidence="1" type="ordered locus">Cycma_0782</name>
</gene>
<dbReference type="KEGG" id="cmr:Cycma_0782"/>
<evidence type="ECO:0000313" key="2">
    <source>
        <dbReference type="Proteomes" id="UP000001635"/>
    </source>
</evidence>
<reference evidence="2" key="1">
    <citation type="submission" date="2011-07" db="EMBL/GenBank/DDBJ databases">
        <title>The complete genome of Cyclobacterium marinum DSM 745.</title>
        <authorList>
            <person name="Lucas S."/>
            <person name="Han J."/>
            <person name="Lapidus A."/>
            <person name="Bruce D."/>
            <person name="Goodwin L."/>
            <person name="Pitluck S."/>
            <person name="Peters L."/>
            <person name="Kyrpides N."/>
            <person name="Mavromatis K."/>
            <person name="Ivanova N."/>
            <person name="Ovchinnikova G."/>
            <person name="Chertkov O."/>
            <person name="Detter J.C."/>
            <person name="Tapia R."/>
            <person name="Han C."/>
            <person name="Land M."/>
            <person name="Hauser L."/>
            <person name="Markowitz V."/>
            <person name="Cheng J.-F."/>
            <person name="Hugenholtz P."/>
            <person name="Woyke T."/>
            <person name="Wu D."/>
            <person name="Tindall B."/>
            <person name="Schuetze A."/>
            <person name="Brambilla E."/>
            <person name="Klenk H.-P."/>
            <person name="Eisen J.A."/>
        </authorList>
    </citation>
    <scope>NUCLEOTIDE SEQUENCE [LARGE SCALE GENOMIC DNA]</scope>
    <source>
        <strain evidence="2">ATCC 25205 / DSM 745 / LMG 13164 / NCIMB 1802</strain>
    </source>
</reference>
<dbReference type="Proteomes" id="UP000001635">
    <property type="component" value="Chromosome"/>
</dbReference>
<sequence length="32" mass="3999">MQGFKEKIFIKILFFVFKIHFYGFKIENLEEN</sequence>
<dbReference type="EMBL" id="CP002955">
    <property type="protein sequence ID" value="AEL24556.1"/>
    <property type="molecule type" value="Genomic_DNA"/>
</dbReference>
<protein>
    <submittedName>
        <fullName evidence="1">Uncharacterized protein</fullName>
    </submittedName>
</protein>
<proteinExistence type="predicted"/>
<name>G0J247_CYCMS</name>
<dbReference type="AlphaFoldDB" id="G0J247"/>
<keyword evidence="2" id="KW-1185">Reference proteome</keyword>
<accession>G0J247</accession>
<dbReference type="HOGENOM" id="CLU_3389038_0_0_10"/>